<evidence type="ECO:0000256" key="4">
    <source>
        <dbReference type="ARBA" id="ARBA00022729"/>
    </source>
</evidence>
<keyword evidence="5 10" id="KW-0378">Hydrolase</keyword>
<dbReference type="STRING" id="198092.SAMN02745194_03194"/>
<evidence type="ECO:0000313" key="13">
    <source>
        <dbReference type="Proteomes" id="UP000184387"/>
    </source>
</evidence>
<evidence type="ECO:0000256" key="6">
    <source>
        <dbReference type="ARBA" id="ARBA00023277"/>
    </source>
</evidence>
<dbReference type="PANTHER" id="PTHR31490">
    <property type="entry name" value="GLYCOSYL HYDROLASE"/>
    <property type="match status" value="1"/>
</dbReference>
<dbReference type="GO" id="GO:0031176">
    <property type="term" value="F:endo-1,4-beta-xylanase activity"/>
    <property type="evidence" value="ECO:0007669"/>
    <property type="project" value="UniProtKB-EC"/>
</dbReference>
<protein>
    <recommendedName>
        <fullName evidence="10">Beta-xylanase</fullName>
        <ecNumber evidence="10">3.2.1.8</ecNumber>
    </recommendedName>
</protein>
<dbReference type="InterPro" id="IPR017853">
    <property type="entry name" value="GH"/>
</dbReference>
<dbReference type="PROSITE" id="PS00591">
    <property type="entry name" value="GH10_1"/>
    <property type="match status" value="1"/>
</dbReference>
<evidence type="ECO:0000256" key="5">
    <source>
        <dbReference type="ARBA" id="ARBA00022801"/>
    </source>
</evidence>
<proteinExistence type="inferred from homology"/>
<evidence type="ECO:0000256" key="10">
    <source>
        <dbReference type="RuleBase" id="RU361174"/>
    </source>
</evidence>
<evidence type="ECO:0000259" key="11">
    <source>
        <dbReference type="PROSITE" id="PS51760"/>
    </source>
</evidence>
<dbReference type="SMART" id="SM00633">
    <property type="entry name" value="Glyco_10"/>
    <property type="match status" value="1"/>
</dbReference>
<keyword evidence="6 10" id="KW-0119">Carbohydrate metabolism</keyword>
<evidence type="ECO:0000313" key="12">
    <source>
        <dbReference type="EMBL" id="SHJ71101.1"/>
    </source>
</evidence>
<evidence type="ECO:0000256" key="3">
    <source>
        <dbReference type="ARBA" id="ARBA00022651"/>
    </source>
</evidence>
<reference evidence="12 13" key="1">
    <citation type="submission" date="2016-11" db="EMBL/GenBank/DDBJ databases">
        <authorList>
            <person name="Jaros S."/>
            <person name="Januszkiewicz K."/>
            <person name="Wedrychowicz H."/>
        </authorList>
    </citation>
    <scope>NUCLEOTIDE SEQUENCE [LARGE SCALE GENOMIC DNA]</scope>
    <source>
        <strain evidence="12 13">DSM 14916</strain>
    </source>
</reference>
<dbReference type="EMBL" id="FQZF01000018">
    <property type="protein sequence ID" value="SHJ71101.1"/>
    <property type="molecule type" value="Genomic_DNA"/>
</dbReference>
<dbReference type="InterPro" id="IPR044846">
    <property type="entry name" value="GH10"/>
</dbReference>
<comment type="similarity">
    <text evidence="2 10">Belongs to the glycosyl hydrolase 10 (cellulase F) family.</text>
</comment>
<evidence type="ECO:0000256" key="2">
    <source>
        <dbReference type="ARBA" id="ARBA00007495"/>
    </source>
</evidence>
<comment type="catalytic activity">
    <reaction evidence="1 10">
        <text>Endohydrolysis of (1-&gt;4)-beta-D-xylosidic linkages in xylans.</text>
        <dbReference type="EC" id="3.2.1.8"/>
    </reaction>
</comment>
<evidence type="ECO:0000256" key="8">
    <source>
        <dbReference type="ARBA" id="ARBA00023326"/>
    </source>
</evidence>
<keyword evidence="4" id="KW-0732">Signal</keyword>
<keyword evidence="7 10" id="KW-0326">Glycosidase</keyword>
<evidence type="ECO:0000256" key="9">
    <source>
        <dbReference type="PROSITE-ProRule" id="PRU10061"/>
    </source>
</evidence>
<gene>
    <name evidence="12" type="ORF">SAMN02745194_03194</name>
</gene>
<keyword evidence="13" id="KW-1185">Reference proteome</keyword>
<accession>A0A1M6LIS1</accession>
<name>A0A1M6LIS1_9PROT</name>
<dbReference type="InterPro" id="IPR031158">
    <property type="entry name" value="GH10_AS"/>
</dbReference>
<dbReference type="Proteomes" id="UP000184387">
    <property type="component" value="Unassembled WGS sequence"/>
</dbReference>
<dbReference type="InterPro" id="IPR001000">
    <property type="entry name" value="GH10_dom"/>
</dbReference>
<dbReference type="PROSITE" id="PS51760">
    <property type="entry name" value="GH10_2"/>
    <property type="match status" value="1"/>
</dbReference>
<keyword evidence="8 10" id="KW-0624">Polysaccharide degradation</keyword>
<feature type="active site" description="Nucleophile" evidence="9">
    <location>
        <position position="252"/>
    </location>
</feature>
<dbReference type="AlphaFoldDB" id="A0A1M6LIS1"/>
<dbReference type="Gene3D" id="3.20.20.80">
    <property type="entry name" value="Glycosidases"/>
    <property type="match status" value="1"/>
</dbReference>
<dbReference type="EC" id="3.2.1.8" evidence="10"/>
<dbReference type="GO" id="GO:0045493">
    <property type="term" value="P:xylan catabolic process"/>
    <property type="evidence" value="ECO:0007669"/>
    <property type="project" value="UniProtKB-KW"/>
</dbReference>
<feature type="domain" description="GH10" evidence="11">
    <location>
        <begin position="4"/>
        <end position="338"/>
    </location>
</feature>
<organism evidence="12 13">
    <name type="scientific">Muricoccus roseus</name>
    <dbReference type="NCBI Taxonomy" id="198092"/>
    <lineage>
        <taxon>Bacteria</taxon>
        <taxon>Pseudomonadati</taxon>
        <taxon>Pseudomonadota</taxon>
        <taxon>Alphaproteobacteria</taxon>
        <taxon>Acetobacterales</taxon>
        <taxon>Roseomonadaceae</taxon>
        <taxon>Muricoccus</taxon>
    </lineage>
</organism>
<dbReference type="PRINTS" id="PR00134">
    <property type="entry name" value="GLHYDRLASE10"/>
</dbReference>
<evidence type="ECO:0000256" key="1">
    <source>
        <dbReference type="ARBA" id="ARBA00000681"/>
    </source>
</evidence>
<dbReference type="PANTHER" id="PTHR31490:SF88">
    <property type="entry name" value="BETA-XYLANASE"/>
    <property type="match status" value="1"/>
</dbReference>
<sequence>MLARADELGLATLAQARGIVFGTTLTRGQVEESGEMRRIAAADAAMIVPGLELKWAGHRPSPEGFDFQDADFMLRFAEERGQAVRGHALVWHEALPPWFARAPRDAAGMRALLERHIRTVAGRYAGRMQSWDVVNEPVEPWDRRADGLRDTPFLRALGPGYIDLAFHLAREADPAARLVLNEYGLELATPEQEARRVAVLALLRGMVRRGVPVQALGIQAHLGAAARGFEPSVLRDFIRAVAGLGLEVYVTELDVTDRGLPPDVAARDAAVARSYRAFLDAALAEPALRLVTLWGISDRYTWMNDSRFARREDGLPVRAHPYDDSFGRKPAWYAIAEAFRAAPMR</sequence>
<keyword evidence="3 12" id="KW-0858">Xylan degradation</keyword>
<dbReference type="Pfam" id="PF00331">
    <property type="entry name" value="Glyco_hydro_10"/>
    <property type="match status" value="1"/>
</dbReference>
<evidence type="ECO:0000256" key="7">
    <source>
        <dbReference type="ARBA" id="ARBA00023295"/>
    </source>
</evidence>
<dbReference type="SUPFAM" id="SSF51445">
    <property type="entry name" value="(Trans)glycosidases"/>
    <property type="match status" value="1"/>
</dbReference>